<dbReference type="InterPro" id="IPR027417">
    <property type="entry name" value="P-loop_NTPase"/>
</dbReference>
<dbReference type="GO" id="GO:0016301">
    <property type="term" value="F:kinase activity"/>
    <property type="evidence" value="ECO:0007669"/>
    <property type="project" value="UniProtKB-KW"/>
</dbReference>
<sequence length="166" mass="19016">MQKALVIGCPGSGKSTFARRLQAATGLPLIYLDQLNWNADKTWVSPETLDARIEAALAGDQWIIDGNYARTLEVRLQACDTVFFLDYPLELCLKSVEQRIGTVRPDMPWVEEELDPEFADFIRAFPQITRPKILTLLERYQDRAIHIFHSRAEADVFLDRFSTGRE</sequence>
<evidence type="ECO:0000313" key="1">
    <source>
        <dbReference type="EMBL" id="HIR49981.1"/>
    </source>
</evidence>
<dbReference type="PANTHER" id="PTHR37816">
    <property type="entry name" value="YALI0E33011P"/>
    <property type="match status" value="1"/>
</dbReference>
<keyword evidence="1" id="KW-0808">Transferase</keyword>
<dbReference type="InterPro" id="IPR052922">
    <property type="entry name" value="Cytidylate_Kinase-2"/>
</dbReference>
<dbReference type="Gene3D" id="3.40.50.300">
    <property type="entry name" value="P-loop containing nucleotide triphosphate hydrolases"/>
    <property type="match status" value="1"/>
</dbReference>
<dbReference type="SUPFAM" id="SSF52540">
    <property type="entry name" value="P-loop containing nucleoside triphosphate hydrolases"/>
    <property type="match status" value="1"/>
</dbReference>
<dbReference type="AlphaFoldDB" id="A0A9D1AQW1"/>
<keyword evidence="1" id="KW-0418">Kinase</keyword>
<protein>
    <submittedName>
        <fullName evidence="1">Adenylate kinase</fullName>
    </submittedName>
</protein>
<evidence type="ECO:0000313" key="2">
    <source>
        <dbReference type="Proteomes" id="UP000824239"/>
    </source>
</evidence>
<reference evidence="1" key="1">
    <citation type="submission" date="2020-10" db="EMBL/GenBank/DDBJ databases">
        <authorList>
            <person name="Gilroy R."/>
        </authorList>
    </citation>
    <scope>NUCLEOTIDE SEQUENCE</scope>
    <source>
        <strain evidence="1">ChiBcec15-4380</strain>
    </source>
</reference>
<accession>A0A9D1AQW1</accession>
<gene>
    <name evidence="1" type="ORF">IAA53_01625</name>
</gene>
<name>A0A9D1AQW1_9FIRM</name>
<proteinExistence type="predicted"/>
<reference evidence="1" key="2">
    <citation type="journal article" date="2021" name="PeerJ">
        <title>Extensive microbial diversity within the chicken gut microbiome revealed by metagenomics and culture.</title>
        <authorList>
            <person name="Gilroy R."/>
            <person name="Ravi A."/>
            <person name="Getino M."/>
            <person name="Pursley I."/>
            <person name="Horton D.L."/>
            <person name="Alikhan N.F."/>
            <person name="Baker D."/>
            <person name="Gharbi K."/>
            <person name="Hall N."/>
            <person name="Watson M."/>
            <person name="Adriaenssens E.M."/>
            <person name="Foster-Nyarko E."/>
            <person name="Jarju S."/>
            <person name="Secka A."/>
            <person name="Antonio M."/>
            <person name="Oren A."/>
            <person name="Chaudhuri R.R."/>
            <person name="La Ragione R."/>
            <person name="Hildebrand F."/>
            <person name="Pallen M.J."/>
        </authorList>
    </citation>
    <scope>NUCLEOTIDE SEQUENCE</scope>
    <source>
        <strain evidence="1">ChiBcec15-4380</strain>
    </source>
</reference>
<dbReference type="PANTHER" id="PTHR37816:SF3">
    <property type="entry name" value="MODULATES DNA TOPOLOGY"/>
    <property type="match status" value="1"/>
</dbReference>
<organism evidence="1 2">
    <name type="scientific">Candidatus Avoscillospira avicola</name>
    <dbReference type="NCBI Taxonomy" id="2840706"/>
    <lineage>
        <taxon>Bacteria</taxon>
        <taxon>Bacillati</taxon>
        <taxon>Bacillota</taxon>
        <taxon>Clostridia</taxon>
        <taxon>Eubacteriales</taxon>
        <taxon>Oscillospiraceae</taxon>
        <taxon>Oscillospiraceae incertae sedis</taxon>
        <taxon>Candidatus Avoscillospira</taxon>
    </lineage>
</organism>
<dbReference type="Proteomes" id="UP000824239">
    <property type="component" value="Unassembled WGS sequence"/>
</dbReference>
<comment type="caution">
    <text evidence="1">The sequence shown here is derived from an EMBL/GenBank/DDBJ whole genome shotgun (WGS) entry which is preliminary data.</text>
</comment>
<dbReference type="EMBL" id="DVHE01000013">
    <property type="protein sequence ID" value="HIR49981.1"/>
    <property type="molecule type" value="Genomic_DNA"/>
</dbReference>